<evidence type="ECO:0000256" key="4">
    <source>
        <dbReference type="ARBA" id="ARBA00022803"/>
    </source>
</evidence>
<dbReference type="WBParaSite" id="MBELARI_LOCUS6039">
    <property type="protein sequence ID" value="MBELARI_LOCUS6039"/>
    <property type="gene ID" value="MBELARI_LOCUS6039"/>
</dbReference>
<keyword evidence="6" id="KW-1185">Reference proteome</keyword>
<dbReference type="SUPFAM" id="SSF48452">
    <property type="entry name" value="TPR-like"/>
    <property type="match status" value="3"/>
</dbReference>
<proteinExistence type="inferred from homology"/>
<dbReference type="InterPro" id="IPR030511">
    <property type="entry name" value="TTC26"/>
</dbReference>
<dbReference type="PANTHER" id="PTHR14781">
    <property type="entry name" value="INTRAFLAGELLAR TRANSPORT PROTEIN 56"/>
    <property type="match status" value="1"/>
</dbReference>
<protein>
    <recommendedName>
        <fullName evidence="9">Intraflagellar transport protein 56</fullName>
    </recommendedName>
</protein>
<dbReference type="GO" id="GO:0035720">
    <property type="term" value="P:intraciliary anterograde transport"/>
    <property type="evidence" value="ECO:0007669"/>
    <property type="project" value="TreeGrafter"/>
</dbReference>
<keyword evidence="5" id="KW-0966">Cell projection</keyword>
<dbReference type="GO" id="GO:0097546">
    <property type="term" value="C:ciliary base"/>
    <property type="evidence" value="ECO:0007669"/>
    <property type="project" value="TreeGrafter"/>
</dbReference>
<evidence type="ECO:0000313" key="8">
    <source>
        <dbReference type="WBParaSite" id="MBELARI_LOCUS6039"/>
    </source>
</evidence>
<evidence type="ECO:0000256" key="3">
    <source>
        <dbReference type="ARBA" id="ARBA00022737"/>
    </source>
</evidence>
<dbReference type="GO" id="GO:0035735">
    <property type="term" value="P:intraciliary transport involved in cilium assembly"/>
    <property type="evidence" value="ECO:0007669"/>
    <property type="project" value="TreeGrafter"/>
</dbReference>
<sequence>MILSRLKPGNAIRRKEDRDRRKKVPELDEFLSIRDYQGALAILEFKEKNGERDGATDLWTGHCLFRSGDYKKALKLYEWMLSQENCPREVHTYAGCCFFFLGMYVEARDAADKAERSALQNRLLFYVAHKLADEKRLLQHHAQLKDSIEDQLCLASLHYLRNHYQQAVDIYKKILSNNKNFIALNVYLALCYYKLDYYDVALEVLQVYLRQYPDSAAALNLKACCIYKLYTGQAAELEIEQLRSHSLYPFARYLITHNSVVFKNGDGALQVLPALIDVIPEARINLVLYYLRRQEIEHALSLVEELEPQQAPEFIIKAITFTHIGQMKGSKEHLKTAELFFKMVGESPADCDTIPGRQSMASSFFLQKQWDEVIIYLNSIKQYFLTDDTFYFNFGQAQLMAGNYVEAEATLLQVQGDDKRKNIYVQALAICYVRNRKPQLAWDLYKRTKSTAEAFALLKTIANGCYKIGDFFYAFLGFDQLEKADPSPEHWHGKRGAAAGLFKQLAHGEATREQMSEVLSLLSQGHHPQVEQIIGVIRRWARENGIHL</sequence>
<evidence type="ECO:0000313" key="6">
    <source>
        <dbReference type="Proteomes" id="UP000887575"/>
    </source>
</evidence>
<dbReference type="GO" id="GO:0036064">
    <property type="term" value="C:ciliary basal body"/>
    <property type="evidence" value="ECO:0007669"/>
    <property type="project" value="TreeGrafter"/>
</dbReference>
<dbReference type="Proteomes" id="UP000887575">
    <property type="component" value="Unassembled WGS sequence"/>
</dbReference>
<dbReference type="PANTHER" id="PTHR14781:SF0">
    <property type="entry name" value="INTRAFLAGELLAR TRANSPORT PROTEIN 56"/>
    <property type="match status" value="1"/>
</dbReference>
<name>A0AAF3FG69_9BILA</name>
<dbReference type="Pfam" id="PF14559">
    <property type="entry name" value="TPR_19"/>
    <property type="match status" value="1"/>
</dbReference>
<keyword evidence="3" id="KW-0677">Repeat</keyword>
<evidence type="ECO:0000256" key="5">
    <source>
        <dbReference type="ARBA" id="ARBA00023273"/>
    </source>
</evidence>
<dbReference type="Gene3D" id="1.25.40.10">
    <property type="entry name" value="Tetratricopeptide repeat domain"/>
    <property type="match status" value="3"/>
</dbReference>
<organism evidence="6 8">
    <name type="scientific">Mesorhabditis belari</name>
    <dbReference type="NCBI Taxonomy" id="2138241"/>
    <lineage>
        <taxon>Eukaryota</taxon>
        <taxon>Metazoa</taxon>
        <taxon>Ecdysozoa</taxon>
        <taxon>Nematoda</taxon>
        <taxon>Chromadorea</taxon>
        <taxon>Rhabditida</taxon>
        <taxon>Rhabditina</taxon>
        <taxon>Rhabditomorpha</taxon>
        <taxon>Rhabditoidea</taxon>
        <taxon>Rhabditidae</taxon>
        <taxon>Mesorhabditinae</taxon>
        <taxon>Mesorhabditis</taxon>
    </lineage>
</organism>
<comment type="similarity">
    <text evidence="2">Belongs to the IFT56 family.</text>
</comment>
<evidence type="ECO:0008006" key="9">
    <source>
        <dbReference type="Google" id="ProtNLM"/>
    </source>
</evidence>
<reference evidence="7 8" key="1">
    <citation type="submission" date="2024-02" db="UniProtKB">
        <authorList>
            <consortium name="WormBaseParasite"/>
        </authorList>
    </citation>
    <scope>IDENTIFICATION</scope>
</reference>
<dbReference type="WBParaSite" id="MBELARI_LOCUS15141">
    <property type="protein sequence ID" value="MBELARI_LOCUS15141"/>
    <property type="gene ID" value="MBELARI_LOCUS15141"/>
</dbReference>
<evidence type="ECO:0000256" key="1">
    <source>
        <dbReference type="ARBA" id="ARBA00004138"/>
    </source>
</evidence>
<dbReference type="GO" id="GO:0030992">
    <property type="term" value="C:intraciliary transport particle B"/>
    <property type="evidence" value="ECO:0007669"/>
    <property type="project" value="TreeGrafter"/>
</dbReference>
<dbReference type="AlphaFoldDB" id="A0AAF3FG69"/>
<evidence type="ECO:0000313" key="7">
    <source>
        <dbReference type="WBParaSite" id="MBELARI_LOCUS15141"/>
    </source>
</evidence>
<dbReference type="GO" id="GO:0120170">
    <property type="term" value="F:intraciliary transport particle B binding"/>
    <property type="evidence" value="ECO:0007669"/>
    <property type="project" value="TreeGrafter"/>
</dbReference>
<accession>A0AAF3FG69</accession>
<comment type="subcellular location">
    <subcellularLocation>
        <location evidence="1">Cell projection</location>
        <location evidence="1">Cilium</location>
    </subcellularLocation>
</comment>
<keyword evidence="4" id="KW-0802">TPR repeat</keyword>
<evidence type="ECO:0000256" key="2">
    <source>
        <dbReference type="ARBA" id="ARBA00007834"/>
    </source>
</evidence>
<dbReference type="InterPro" id="IPR011990">
    <property type="entry name" value="TPR-like_helical_dom_sf"/>
</dbReference>